<dbReference type="EMBL" id="MEZT01000023">
    <property type="protein sequence ID" value="OGD56279.1"/>
    <property type="molecule type" value="Genomic_DNA"/>
</dbReference>
<organism evidence="1 2">
    <name type="scientific">Candidatus Berkelbacteria bacterium RBG_13_40_8</name>
    <dbReference type="NCBI Taxonomy" id="1797467"/>
    <lineage>
        <taxon>Bacteria</taxon>
        <taxon>Candidatus Berkelbacteria</taxon>
    </lineage>
</organism>
<proteinExistence type="predicted"/>
<name>A0A1F5DM78_9BACT</name>
<evidence type="ECO:0000313" key="2">
    <source>
        <dbReference type="Proteomes" id="UP000178764"/>
    </source>
</evidence>
<dbReference type="AlphaFoldDB" id="A0A1F5DM78"/>
<sequence length="124" mass="14332">MSDRLHLVIPGLFSEMPDDGVKITNPGFMIEVQKLQKKHPELLRGLAFSNNTSIPWSKRLEEILSIMAMSGLLYRTPLNVWYTRKVKQAYLEGYKDQFTSEEQEEISKMSKELARSLRRGELTA</sequence>
<dbReference type="Proteomes" id="UP000178764">
    <property type="component" value="Unassembled WGS sequence"/>
</dbReference>
<gene>
    <name evidence="1" type="ORF">A2V71_04040</name>
</gene>
<reference evidence="1 2" key="1">
    <citation type="journal article" date="2016" name="Nat. Commun.">
        <title>Thousands of microbial genomes shed light on interconnected biogeochemical processes in an aquifer system.</title>
        <authorList>
            <person name="Anantharaman K."/>
            <person name="Brown C.T."/>
            <person name="Hug L.A."/>
            <person name="Sharon I."/>
            <person name="Castelle C.J."/>
            <person name="Probst A.J."/>
            <person name="Thomas B.C."/>
            <person name="Singh A."/>
            <person name="Wilkins M.J."/>
            <person name="Karaoz U."/>
            <person name="Brodie E.L."/>
            <person name="Williams K.H."/>
            <person name="Hubbard S.S."/>
            <person name="Banfield J.F."/>
        </authorList>
    </citation>
    <scope>NUCLEOTIDE SEQUENCE [LARGE SCALE GENOMIC DNA]</scope>
</reference>
<accession>A0A1F5DM78</accession>
<comment type="caution">
    <text evidence="1">The sequence shown here is derived from an EMBL/GenBank/DDBJ whole genome shotgun (WGS) entry which is preliminary data.</text>
</comment>
<evidence type="ECO:0000313" key="1">
    <source>
        <dbReference type="EMBL" id="OGD56279.1"/>
    </source>
</evidence>
<protein>
    <submittedName>
        <fullName evidence="1">Uncharacterized protein</fullName>
    </submittedName>
</protein>